<sequence length="124" mass="14047">MASQLRNSRSTLRVRLQTAITSSFQLQIAYHLKNWTLDFPIFETRYSMHNLSSRKCFKNVSNSGLPNGTRVPKGGFAAVKHPSKWRLDYEMEDLQGMEVSQPFRSCEKGVRACKMALVCQGASS</sequence>
<proteinExistence type="predicted"/>
<dbReference type="EMBL" id="AM445463">
    <property type="protein sequence ID" value="CAN71991.1"/>
    <property type="molecule type" value="Genomic_DNA"/>
</dbReference>
<organism evidence="1">
    <name type="scientific">Vitis vinifera</name>
    <name type="common">Grape</name>
    <dbReference type="NCBI Taxonomy" id="29760"/>
    <lineage>
        <taxon>Eukaryota</taxon>
        <taxon>Viridiplantae</taxon>
        <taxon>Streptophyta</taxon>
        <taxon>Embryophyta</taxon>
        <taxon>Tracheophyta</taxon>
        <taxon>Spermatophyta</taxon>
        <taxon>Magnoliopsida</taxon>
        <taxon>eudicotyledons</taxon>
        <taxon>Gunneridae</taxon>
        <taxon>Pentapetalae</taxon>
        <taxon>rosids</taxon>
        <taxon>Vitales</taxon>
        <taxon>Vitaceae</taxon>
        <taxon>Viteae</taxon>
        <taxon>Vitis</taxon>
    </lineage>
</organism>
<dbReference type="AlphaFoldDB" id="A5B3M5"/>
<gene>
    <name evidence="1" type="ORF">VITISV_012314</name>
</gene>
<protein>
    <submittedName>
        <fullName evidence="1">Uncharacterized protein</fullName>
    </submittedName>
</protein>
<accession>A5B3M5</accession>
<evidence type="ECO:0000313" key="1">
    <source>
        <dbReference type="EMBL" id="CAN71991.1"/>
    </source>
</evidence>
<name>A5B3M5_VITVI</name>
<reference evidence="1" key="1">
    <citation type="journal article" date="2007" name="PLoS ONE">
        <title>The first genome sequence of an elite grapevine cultivar (Pinot noir Vitis vinifera L.): coping with a highly heterozygous genome.</title>
        <authorList>
            <person name="Velasco R."/>
            <person name="Zharkikh A."/>
            <person name="Troggio M."/>
            <person name="Cartwright D.A."/>
            <person name="Cestaro A."/>
            <person name="Pruss D."/>
            <person name="Pindo M."/>
            <person name="FitzGerald L.M."/>
            <person name="Vezzulli S."/>
            <person name="Reid J."/>
            <person name="Malacarne G."/>
            <person name="Iliev D."/>
            <person name="Coppola G."/>
            <person name="Wardell B."/>
            <person name="Micheletti D."/>
            <person name="Macalma T."/>
            <person name="Facci M."/>
            <person name="Mitchell J.T."/>
            <person name="Perazzolli M."/>
            <person name="Eldredge G."/>
            <person name="Gatto P."/>
            <person name="Oyzerski R."/>
            <person name="Moretto M."/>
            <person name="Gutin N."/>
            <person name="Stefanini M."/>
            <person name="Chen Y."/>
            <person name="Segala C."/>
            <person name="Davenport C."/>
            <person name="Dematte L."/>
            <person name="Mraz A."/>
            <person name="Battilana J."/>
            <person name="Stormo K."/>
            <person name="Costa F."/>
            <person name="Tao Q."/>
            <person name="Si-Ammour A."/>
            <person name="Harkins T."/>
            <person name="Lackey A."/>
            <person name="Perbost C."/>
            <person name="Taillon B."/>
            <person name="Stella A."/>
            <person name="Solovyev V."/>
            <person name="Fawcett J.A."/>
            <person name="Sterck L."/>
            <person name="Vandepoele K."/>
            <person name="Grando S.M."/>
            <person name="Toppo S."/>
            <person name="Moser C."/>
            <person name="Lanchbury J."/>
            <person name="Bogden R."/>
            <person name="Skolnick M."/>
            <person name="Sgaramella V."/>
            <person name="Bhatnagar S.K."/>
            <person name="Fontana P."/>
            <person name="Gutin A."/>
            <person name="Van de Peer Y."/>
            <person name="Salamini F."/>
            <person name="Viola R."/>
        </authorList>
    </citation>
    <scope>NUCLEOTIDE SEQUENCE</scope>
</reference>